<keyword evidence="3" id="KW-0687">Ribonucleoprotein</keyword>
<evidence type="ECO:0000256" key="2">
    <source>
        <dbReference type="ARBA" id="ARBA00022980"/>
    </source>
</evidence>
<evidence type="ECO:0000313" key="4">
    <source>
        <dbReference type="EMBL" id="KAF6067097.1"/>
    </source>
</evidence>
<keyword evidence="2 4" id="KW-0689">Ribosomal protein</keyword>
<gene>
    <name evidence="4" type="ORF">FOB64_004526</name>
</gene>
<evidence type="ECO:0000256" key="1">
    <source>
        <dbReference type="ARBA" id="ARBA00006640"/>
    </source>
</evidence>
<dbReference type="InterPro" id="IPR001911">
    <property type="entry name" value="Ribosomal_bS21"/>
</dbReference>
<dbReference type="PANTHER" id="PTHR41237:SF1">
    <property type="entry name" value="SMALL RIBOSOMAL SUBUNIT PROTEIN BS21M"/>
    <property type="match status" value="1"/>
</dbReference>
<proteinExistence type="inferred from homology"/>
<dbReference type="AlphaFoldDB" id="A0A8H6BZG0"/>
<dbReference type="OMA" id="YIRPAKY"/>
<dbReference type="GO" id="GO:0070124">
    <property type="term" value="P:mitochondrial translational initiation"/>
    <property type="evidence" value="ECO:0007669"/>
    <property type="project" value="TreeGrafter"/>
</dbReference>
<dbReference type="InterPro" id="IPR052837">
    <property type="entry name" value="Mitoribosomal_bS21"/>
</dbReference>
<evidence type="ECO:0000256" key="3">
    <source>
        <dbReference type="ARBA" id="ARBA00023274"/>
    </source>
</evidence>
<dbReference type="PANTHER" id="PTHR41237">
    <property type="entry name" value="37S RIBOSOMAL PROTEIN MRP21, MITOCHONDRIAL"/>
    <property type="match status" value="1"/>
</dbReference>
<accession>A0A8H6BZG0</accession>
<dbReference type="SMR" id="A0A8H6BZG0"/>
<dbReference type="GO" id="GO:0005763">
    <property type="term" value="C:mitochondrial small ribosomal subunit"/>
    <property type="evidence" value="ECO:0007669"/>
    <property type="project" value="TreeGrafter"/>
</dbReference>
<comment type="similarity">
    <text evidence="1">Belongs to the bacterial ribosomal protein bS21 family.</text>
</comment>
<dbReference type="Pfam" id="PF01165">
    <property type="entry name" value="Ribosomal_S21"/>
    <property type="match status" value="1"/>
</dbReference>
<comment type="caution">
    <text evidence="4">The sequence shown here is derived from an EMBL/GenBank/DDBJ whole genome shotgun (WGS) entry which is preliminary data.</text>
</comment>
<dbReference type="EMBL" id="JABWAD010000055">
    <property type="protein sequence ID" value="KAF6067097.1"/>
    <property type="molecule type" value="Genomic_DNA"/>
</dbReference>
<evidence type="ECO:0000313" key="5">
    <source>
        <dbReference type="Proteomes" id="UP000536275"/>
    </source>
</evidence>
<dbReference type="GO" id="GO:0003735">
    <property type="term" value="F:structural constituent of ribosome"/>
    <property type="evidence" value="ECO:0007669"/>
    <property type="project" value="InterPro"/>
</dbReference>
<organism evidence="4 5">
    <name type="scientific">Candida albicans</name>
    <name type="common">Yeast</name>
    <dbReference type="NCBI Taxonomy" id="5476"/>
    <lineage>
        <taxon>Eukaryota</taxon>
        <taxon>Fungi</taxon>
        <taxon>Dikarya</taxon>
        <taxon>Ascomycota</taxon>
        <taxon>Saccharomycotina</taxon>
        <taxon>Pichiomycetes</taxon>
        <taxon>Debaryomycetaceae</taxon>
        <taxon>Candida/Lodderomyces clade</taxon>
        <taxon>Candida</taxon>
    </lineage>
</organism>
<sequence length="193" mass="22567">MMKSILGSGLINNIAKSSLNKSVLRPSYTPIRFNSNNANLDQLKSIFNQLNEKSTTTNDSQTKSTLNIDDLLSNSILETRERPQSNSFGVYDKFGFEQTRQPTPREVAKNIREFGVNAGRTVDVSYNNISRSFAQVKRVVNDNKIRYLQRIQSRFIRPAKYRKQLKREWWRRRFSQGFKELLHDVNDARRRGY</sequence>
<name>A0A8H6BZG0_CANAX</name>
<protein>
    <submittedName>
        <fullName evidence="4">Ribosomal protein S21 family protein</fullName>
    </submittedName>
</protein>
<dbReference type="Proteomes" id="UP000536275">
    <property type="component" value="Unassembled WGS sequence"/>
</dbReference>
<reference evidence="4 5" key="1">
    <citation type="submission" date="2020-03" db="EMBL/GenBank/DDBJ databases">
        <title>FDA dAtabase for Regulatory Grade micrObial Sequences (FDA-ARGOS): Supporting development and validation of Infectious Disease Dx tests.</title>
        <authorList>
            <person name="Campos J."/>
            <person name="Goldberg B."/>
            <person name="Tallon L."/>
            <person name="Sadzewicz L."/>
            <person name="Vavikolanu K."/>
            <person name="Mehta A."/>
            <person name="Aluvathingal J."/>
            <person name="Nadendla S."/>
            <person name="Nandy P."/>
            <person name="Geyer C."/>
            <person name="Yan Y."/>
            <person name="Sichtig H."/>
        </authorList>
    </citation>
    <scope>NUCLEOTIDE SEQUENCE [LARGE SCALE GENOMIC DNA]</scope>
    <source>
        <strain evidence="4 5">FDAARGOS_656</strain>
    </source>
</reference>